<sequence>MPGMSRITLSNGYTINVQRLKRKITATDLMGFNNTGNICLWPSEEALSCYVLENLRDFHGKWILELGGGMTCLAGLVVAKYGNPYGVHLTDGNSVSVDNVRRSLRLNPTINCCVKCSNIPWERSRELCPGDEGKFDFILSADCVFFDDARASLVDAIDYFLAVEGIALVVAPKRGHTLDLFATDATSRGLKCRQIQKYSERVWMKHLELMMTKHYREDLHYPILVLVTKI</sequence>
<accession>A0A1B0FY86</accession>
<dbReference type="EMBL" id="AJVK01000806">
    <property type="status" value="NOT_ANNOTATED_CDS"/>
    <property type="molecule type" value="Genomic_DNA"/>
</dbReference>
<dbReference type="PANTHER" id="PTHR13539">
    <property type="entry name" value="CALMODULIN-LYSINE N-METHYLTRANSFERASE"/>
    <property type="match status" value="1"/>
</dbReference>
<evidence type="ECO:0000256" key="1">
    <source>
        <dbReference type="ARBA" id="ARBA00004123"/>
    </source>
</evidence>
<evidence type="ECO:0000313" key="9">
    <source>
        <dbReference type="EnsemblMetazoa" id="PPAI006218-PA"/>
    </source>
</evidence>
<dbReference type="PANTHER" id="PTHR13539:SF3">
    <property type="entry name" value="CALMODULIN-LYSINE N-METHYLTRANSFERASE"/>
    <property type="match status" value="1"/>
</dbReference>
<protein>
    <recommendedName>
        <fullName evidence="4">Calmodulin-lysine N-methyltransferase</fullName>
        <ecNumber evidence="3">2.1.1.60</ecNumber>
    </recommendedName>
</protein>
<dbReference type="Pfam" id="PF10294">
    <property type="entry name" value="Methyltransf_16"/>
    <property type="match status" value="1"/>
</dbReference>
<evidence type="ECO:0000256" key="5">
    <source>
        <dbReference type="ARBA" id="ARBA00022490"/>
    </source>
</evidence>
<dbReference type="AlphaFoldDB" id="A0A1B0FY86"/>
<dbReference type="InterPro" id="IPR029063">
    <property type="entry name" value="SAM-dependent_MTases_sf"/>
</dbReference>
<evidence type="ECO:0000256" key="6">
    <source>
        <dbReference type="ARBA" id="ARBA00022603"/>
    </source>
</evidence>
<dbReference type="EC" id="2.1.1.60" evidence="3"/>
<name>A0A1B0FY86_PHLPP</name>
<keyword evidence="10" id="KW-1185">Reference proteome</keyword>
<dbReference type="Proteomes" id="UP000092462">
    <property type="component" value="Unassembled WGS sequence"/>
</dbReference>
<dbReference type="InterPro" id="IPR025800">
    <property type="entry name" value="CaM-Lys-N-MeTrfase"/>
</dbReference>
<keyword evidence="7" id="KW-0808">Transferase</keyword>
<dbReference type="VEuPathDB" id="VectorBase:PPAI006218"/>
<dbReference type="GO" id="GO:0005737">
    <property type="term" value="C:cytoplasm"/>
    <property type="evidence" value="ECO:0007669"/>
    <property type="project" value="UniProtKB-SubCell"/>
</dbReference>
<evidence type="ECO:0000256" key="2">
    <source>
        <dbReference type="ARBA" id="ARBA00004496"/>
    </source>
</evidence>
<organism evidence="9 10">
    <name type="scientific">Phlebotomus papatasi</name>
    <name type="common">Sandfly</name>
    <dbReference type="NCBI Taxonomy" id="29031"/>
    <lineage>
        <taxon>Eukaryota</taxon>
        <taxon>Metazoa</taxon>
        <taxon>Ecdysozoa</taxon>
        <taxon>Arthropoda</taxon>
        <taxon>Hexapoda</taxon>
        <taxon>Insecta</taxon>
        <taxon>Pterygota</taxon>
        <taxon>Neoptera</taxon>
        <taxon>Endopterygota</taxon>
        <taxon>Diptera</taxon>
        <taxon>Nematocera</taxon>
        <taxon>Psychodoidea</taxon>
        <taxon>Psychodidae</taxon>
        <taxon>Phlebotomus</taxon>
        <taxon>Phlebotomus</taxon>
    </lineage>
</organism>
<dbReference type="SUPFAM" id="SSF53335">
    <property type="entry name" value="S-adenosyl-L-methionine-dependent methyltransferases"/>
    <property type="match status" value="1"/>
</dbReference>
<dbReference type="GO" id="GO:0018025">
    <property type="term" value="F:calmodulin-lysine N-methyltransferase activity"/>
    <property type="evidence" value="ECO:0007669"/>
    <property type="project" value="UniProtKB-EC"/>
</dbReference>
<evidence type="ECO:0000256" key="3">
    <source>
        <dbReference type="ARBA" id="ARBA00011914"/>
    </source>
</evidence>
<keyword evidence="8" id="KW-0539">Nucleus</keyword>
<dbReference type="EnsemblMetazoa" id="PPAI006218-RA">
    <property type="protein sequence ID" value="PPAI006218-PA"/>
    <property type="gene ID" value="PPAI006218"/>
</dbReference>
<reference evidence="9" key="1">
    <citation type="submission" date="2022-08" db="UniProtKB">
        <authorList>
            <consortium name="EnsemblMetazoa"/>
        </authorList>
    </citation>
    <scope>IDENTIFICATION</scope>
    <source>
        <strain evidence="9">Israel</strain>
    </source>
</reference>
<dbReference type="Gene3D" id="3.40.50.150">
    <property type="entry name" value="Vaccinia Virus protein VP39"/>
    <property type="match status" value="1"/>
</dbReference>
<keyword evidence="6" id="KW-0489">Methyltransferase</keyword>
<proteinExistence type="predicted"/>
<evidence type="ECO:0000256" key="8">
    <source>
        <dbReference type="ARBA" id="ARBA00023242"/>
    </source>
</evidence>
<dbReference type="InterPro" id="IPR019410">
    <property type="entry name" value="Methyltransf_16"/>
</dbReference>
<dbReference type="GO" id="GO:0032259">
    <property type="term" value="P:methylation"/>
    <property type="evidence" value="ECO:0007669"/>
    <property type="project" value="UniProtKB-KW"/>
</dbReference>
<keyword evidence="5" id="KW-0963">Cytoplasm</keyword>
<dbReference type="EMBL" id="AJVK01000804">
    <property type="status" value="NOT_ANNOTATED_CDS"/>
    <property type="molecule type" value="Genomic_DNA"/>
</dbReference>
<evidence type="ECO:0000256" key="7">
    <source>
        <dbReference type="ARBA" id="ARBA00022679"/>
    </source>
</evidence>
<evidence type="ECO:0000313" key="10">
    <source>
        <dbReference type="Proteomes" id="UP000092462"/>
    </source>
</evidence>
<evidence type="ECO:0000256" key="4">
    <source>
        <dbReference type="ARBA" id="ARBA00020594"/>
    </source>
</evidence>
<dbReference type="VEuPathDB" id="VectorBase:PPAPM1_003720"/>
<dbReference type="GO" id="GO:0005634">
    <property type="term" value="C:nucleus"/>
    <property type="evidence" value="ECO:0007669"/>
    <property type="project" value="UniProtKB-SubCell"/>
</dbReference>
<comment type="subcellular location">
    <subcellularLocation>
        <location evidence="2">Cytoplasm</location>
    </subcellularLocation>
    <subcellularLocation>
        <location evidence="1">Nucleus</location>
    </subcellularLocation>
</comment>
<dbReference type="EMBL" id="AJVK01000805">
    <property type="status" value="NOT_ANNOTATED_CDS"/>
    <property type="molecule type" value="Genomic_DNA"/>
</dbReference>